<evidence type="ECO:0000313" key="9">
    <source>
        <dbReference type="EMBL" id="KAF2229773.1"/>
    </source>
</evidence>
<dbReference type="PANTHER" id="PTHR24286">
    <property type="entry name" value="CYTOCHROME P450 26"/>
    <property type="match status" value="1"/>
</dbReference>
<dbReference type="GO" id="GO:0020037">
    <property type="term" value="F:heme binding"/>
    <property type="evidence" value="ECO:0007669"/>
    <property type="project" value="InterPro"/>
</dbReference>
<proteinExistence type="inferred from homology"/>
<evidence type="ECO:0000256" key="8">
    <source>
        <dbReference type="RuleBase" id="RU000461"/>
    </source>
</evidence>
<evidence type="ECO:0000313" key="10">
    <source>
        <dbReference type="Proteomes" id="UP000800092"/>
    </source>
</evidence>
<dbReference type="GO" id="GO:0000249">
    <property type="term" value="F:C-22 sterol desaturase (NADPH) activity"/>
    <property type="evidence" value="ECO:0007669"/>
    <property type="project" value="UniProtKB-EC"/>
</dbReference>
<name>A0A6A6GWR7_VIRVR</name>
<evidence type="ECO:0000256" key="6">
    <source>
        <dbReference type="ARBA" id="ARBA00039038"/>
    </source>
</evidence>
<dbReference type="PRINTS" id="PR00465">
    <property type="entry name" value="EP450IV"/>
</dbReference>
<comment type="similarity">
    <text evidence="2 8">Belongs to the cytochrome P450 family.</text>
</comment>
<dbReference type="InterPro" id="IPR036396">
    <property type="entry name" value="Cyt_P450_sf"/>
</dbReference>
<evidence type="ECO:0000256" key="1">
    <source>
        <dbReference type="ARBA" id="ARBA00001971"/>
    </source>
</evidence>
<dbReference type="Pfam" id="PF00067">
    <property type="entry name" value="p450"/>
    <property type="match status" value="1"/>
</dbReference>
<accession>A0A6A6GWR7</accession>
<evidence type="ECO:0000256" key="2">
    <source>
        <dbReference type="ARBA" id="ARBA00010617"/>
    </source>
</evidence>
<protein>
    <recommendedName>
        <fullName evidence="6">sterol 22-desaturase</fullName>
        <ecNumber evidence="6">1.14.19.41</ecNumber>
    </recommendedName>
</protein>
<keyword evidence="4 8" id="KW-0560">Oxidoreductase</keyword>
<keyword evidence="8" id="KW-0503">Monooxygenase</keyword>
<gene>
    <name evidence="9" type="ORF">EV356DRAFT_570859</name>
</gene>
<dbReference type="Proteomes" id="UP000800092">
    <property type="component" value="Unassembled WGS sequence"/>
</dbReference>
<evidence type="ECO:0000256" key="4">
    <source>
        <dbReference type="ARBA" id="ARBA00023002"/>
    </source>
</evidence>
<keyword evidence="10" id="KW-1185">Reference proteome</keyword>
<sequence length="460" mass="52877">MGPFLESVDPKFHKYQEKWNSGDLSCVSVFHKFVVIASSRDMARKIFNAPTYVKPCVTDAAHKLLRPTNWVFLDGQAHADYRKGLNGLFTRKALELYLPSLEEVQVKYLETFLDVTERNGGNAVPFMPHFRVLMCAVSCRTFVGKYMPEEMIKKIADNHYQITAALELVNFPIILPFTRTWYGKKCADMVIEEFTKCAAKAKLNMLAGGKAECIMDAWILSMIASEEYRKKVAEGVEIPQKEKPDMLIRWFDDVEISMTVFTFLFASQDASSSACTWLFQLMADRPDILNRVREENLSIRCGDRDKPLTLNMTDNMIYTRAVVKETLRYRPPVIMVPHIAKENFSISEHYTIPKGSMVVPATYPSLHDPDVYPNPETYDPERWITGGAEQQCQNWLVFGTGPHHCIGQNYVILNLVALVRKASMKLKWKHYITPESEDIKLFATIFPRDDCFLTFEKRLE</sequence>
<evidence type="ECO:0000256" key="7">
    <source>
        <dbReference type="PIRSR" id="PIRSR602403-1"/>
    </source>
</evidence>
<dbReference type="SUPFAM" id="SSF48264">
    <property type="entry name" value="Cytochrome P450"/>
    <property type="match status" value="1"/>
</dbReference>
<dbReference type="Gene3D" id="1.10.630.10">
    <property type="entry name" value="Cytochrome P450"/>
    <property type="match status" value="1"/>
</dbReference>
<dbReference type="PANTHER" id="PTHR24286:SF228">
    <property type="entry name" value="C-22 STEROL DESATURASE ERG5"/>
    <property type="match status" value="1"/>
</dbReference>
<keyword evidence="7 8" id="KW-0349">Heme</keyword>
<dbReference type="PROSITE" id="PS00086">
    <property type="entry name" value="CYTOCHROME_P450"/>
    <property type="match status" value="1"/>
</dbReference>
<keyword evidence="5 7" id="KW-0408">Iron</keyword>
<dbReference type="InterPro" id="IPR002403">
    <property type="entry name" value="Cyt_P450_E_grp-IV"/>
</dbReference>
<organism evidence="9 10">
    <name type="scientific">Viridothelium virens</name>
    <name type="common">Speckled blister lichen</name>
    <name type="synonym">Trypethelium virens</name>
    <dbReference type="NCBI Taxonomy" id="1048519"/>
    <lineage>
        <taxon>Eukaryota</taxon>
        <taxon>Fungi</taxon>
        <taxon>Dikarya</taxon>
        <taxon>Ascomycota</taxon>
        <taxon>Pezizomycotina</taxon>
        <taxon>Dothideomycetes</taxon>
        <taxon>Dothideomycetes incertae sedis</taxon>
        <taxon>Trypetheliales</taxon>
        <taxon>Trypetheliaceae</taxon>
        <taxon>Viridothelium</taxon>
    </lineage>
</organism>
<dbReference type="GO" id="GO:0005506">
    <property type="term" value="F:iron ion binding"/>
    <property type="evidence" value="ECO:0007669"/>
    <property type="project" value="InterPro"/>
</dbReference>
<dbReference type="FunFam" id="1.10.630.10:FF:000021">
    <property type="entry name" value="Cytochrome P450 61"/>
    <property type="match status" value="1"/>
</dbReference>
<dbReference type="InterPro" id="IPR017972">
    <property type="entry name" value="Cyt_P450_CS"/>
</dbReference>
<dbReference type="AlphaFoldDB" id="A0A6A6GWR7"/>
<dbReference type="OrthoDB" id="1372046at2759"/>
<dbReference type="InterPro" id="IPR001128">
    <property type="entry name" value="Cyt_P450"/>
</dbReference>
<feature type="binding site" description="axial binding residue" evidence="7">
    <location>
        <position position="405"/>
    </location>
    <ligand>
        <name>heme</name>
        <dbReference type="ChEBI" id="CHEBI:30413"/>
    </ligand>
    <ligandPart>
        <name>Fe</name>
        <dbReference type="ChEBI" id="CHEBI:18248"/>
    </ligandPart>
</feature>
<dbReference type="CDD" id="cd11082">
    <property type="entry name" value="CYP61_CYP710"/>
    <property type="match status" value="1"/>
</dbReference>
<dbReference type="EC" id="1.14.19.41" evidence="6"/>
<keyword evidence="3 7" id="KW-0479">Metal-binding</keyword>
<comment type="cofactor">
    <cofactor evidence="1 7">
        <name>heme</name>
        <dbReference type="ChEBI" id="CHEBI:30413"/>
    </cofactor>
</comment>
<dbReference type="EMBL" id="ML991854">
    <property type="protein sequence ID" value="KAF2229773.1"/>
    <property type="molecule type" value="Genomic_DNA"/>
</dbReference>
<dbReference type="GO" id="GO:0004497">
    <property type="term" value="F:monooxygenase activity"/>
    <property type="evidence" value="ECO:0007669"/>
    <property type="project" value="UniProtKB-KW"/>
</dbReference>
<dbReference type="GO" id="GO:0016125">
    <property type="term" value="P:sterol metabolic process"/>
    <property type="evidence" value="ECO:0007669"/>
    <property type="project" value="TreeGrafter"/>
</dbReference>
<evidence type="ECO:0000256" key="5">
    <source>
        <dbReference type="ARBA" id="ARBA00023004"/>
    </source>
</evidence>
<dbReference type="PRINTS" id="PR00385">
    <property type="entry name" value="P450"/>
</dbReference>
<evidence type="ECO:0000256" key="3">
    <source>
        <dbReference type="ARBA" id="ARBA00022723"/>
    </source>
</evidence>
<reference evidence="9" key="1">
    <citation type="journal article" date="2020" name="Stud. Mycol.">
        <title>101 Dothideomycetes genomes: a test case for predicting lifestyles and emergence of pathogens.</title>
        <authorList>
            <person name="Haridas S."/>
            <person name="Albert R."/>
            <person name="Binder M."/>
            <person name="Bloem J."/>
            <person name="Labutti K."/>
            <person name="Salamov A."/>
            <person name="Andreopoulos B."/>
            <person name="Baker S."/>
            <person name="Barry K."/>
            <person name="Bills G."/>
            <person name="Bluhm B."/>
            <person name="Cannon C."/>
            <person name="Castanera R."/>
            <person name="Culley D."/>
            <person name="Daum C."/>
            <person name="Ezra D."/>
            <person name="Gonzalez J."/>
            <person name="Henrissat B."/>
            <person name="Kuo A."/>
            <person name="Liang C."/>
            <person name="Lipzen A."/>
            <person name="Lutzoni F."/>
            <person name="Magnuson J."/>
            <person name="Mondo S."/>
            <person name="Nolan M."/>
            <person name="Ohm R."/>
            <person name="Pangilinan J."/>
            <person name="Park H.-J."/>
            <person name="Ramirez L."/>
            <person name="Alfaro M."/>
            <person name="Sun H."/>
            <person name="Tritt A."/>
            <person name="Yoshinaga Y."/>
            <person name="Zwiers L.-H."/>
            <person name="Turgeon B."/>
            <person name="Goodwin S."/>
            <person name="Spatafora J."/>
            <person name="Crous P."/>
            <person name="Grigoriev I."/>
        </authorList>
    </citation>
    <scope>NUCLEOTIDE SEQUENCE</scope>
    <source>
        <strain evidence="9">Tuck. ex Michener</strain>
    </source>
</reference>